<dbReference type="EMBL" id="JH604634">
    <property type="protein sequence ID" value="EHY66308.1"/>
    <property type="molecule type" value="Genomic_DNA"/>
</dbReference>
<name>H8ZBQ5_NEMA1</name>
<evidence type="ECO:0000313" key="1">
    <source>
        <dbReference type="EMBL" id="EHY66308.1"/>
    </source>
</evidence>
<organism evidence="1">
    <name type="scientific">Nematocida ausubeli (strain ATCC PRA-371 / ERTm2)</name>
    <name type="common">Nematode killer fungus</name>
    <dbReference type="NCBI Taxonomy" id="1913371"/>
    <lineage>
        <taxon>Eukaryota</taxon>
        <taxon>Fungi</taxon>
        <taxon>Fungi incertae sedis</taxon>
        <taxon>Microsporidia</taxon>
        <taxon>Nematocida</taxon>
    </lineage>
</organism>
<proteinExistence type="predicted"/>
<reference evidence="1" key="1">
    <citation type="submission" date="2011-03" db="EMBL/GenBank/DDBJ databases">
        <title>The Genome Sequence of Nematocida sp1 strain ERTm2.</title>
        <authorList>
            <consortium name="The Broad Institute Genome Sequencing Platform"/>
            <consortium name="The Broad Institute Genome Sequencing Center for Infectious Disease"/>
            <person name="Cuomo C."/>
            <person name="Troemel E."/>
            <person name="Young S.K."/>
            <person name="Zeng Q."/>
            <person name="Gargeya S."/>
            <person name="Fitzgerald M."/>
            <person name="Haas B."/>
            <person name="Abouelleil A."/>
            <person name="Alvarado L."/>
            <person name="Arachchi H.M."/>
            <person name="Berlin A."/>
            <person name="Brown A."/>
            <person name="Chapman S.B."/>
            <person name="Chen Z."/>
            <person name="Dunbar C."/>
            <person name="Freedman E."/>
            <person name="Gearin G."/>
            <person name="Gellesch M."/>
            <person name="Goldberg J."/>
            <person name="Griggs A."/>
            <person name="Gujja S."/>
            <person name="Heilman E.R."/>
            <person name="Heiman D."/>
            <person name="Howarth C."/>
            <person name="Larson L."/>
            <person name="Lui A."/>
            <person name="MacDonald P.J.P."/>
            <person name="Mehta T."/>
            <person name="Montmayeur A."/>
            <person name="Murphy C."/>
            <person name="Neiman D."/>
            <person name="Pearson M."/>
            <person name="Priest M."/>
            <person name="Roberts A."/>
            <person name="Saif S."/>
            <person name="Shea T."/>
            <person name="Shenoy N."/>
            <person name="Sisk P."/>
            <person name="Stolte C."/>
            <person name="Sykes S."/>
            <person name="White J."/>
            <person name="Yandava C."/>
            <person name="Wortman J."/>
            <person name="Nusbaum C."/>
            <person name="Birren B."/>
        </authorList>
    </citation>
    <scope>NUCLEOTIDE SEQUENCE</scope>
    <source>
        <strain evidence="1">ERTm2</strain>
    </source>
</reference>
<protein>
    <submittedName>
        <fullName evidence="1">Uncharacterized protein</fullName>
    </submittedName>
</protein>
<gene>
    <name evidence="1" type="ORF">NERG_01004</name>
</gene>
<sequence length="101" mass="12114">MLRNSLYRIARMNLGGMEGHIELIRTVCIFVRINAVEWAEHIFSFIKRPFVHMLSYFSSDIYVRGKNMYLLKHLHWAYLHLEYSCARLAQQNLCIFCILQF</sequence>
<dbReference type="Proteomes" id="UP000005622">
    <property type="component" value="Unassembled WGS sequence"/>
</dbReference>
<dbReference type="AlphaFoldDB" id="H8ZBQ5"/>
<accession>H8ZBQ5</accession>
<dbReference type="HOGENOM" id="CLU_2292408_0_0_1"/>